<proteinExistence type="predicted"/>
<dbReference type="EMBL" id="MVGT01003956">
    <property type="protein sequence ID" value="OVA02258.1"/>
    <property type="molecule type" value="Genomic_DNA"/>
</dbReference>
<keyword evidence="1" id="KW-0732">Signal</keyword>
<name>A0A200PVL8_MACCD</name>
<organism evidence="2 3">
    <name type="scientific">Macleaya cordata</name>
    <name type="common">Five-seeded plume-poppy</name>
    <name type="synonym">Bocconia cordata</name>
    <dbReference type="NCBI Taxonomy" id="56857"/>
    <lineage>
        <taxon>Eukaryota</taxon>
        <taxon>Viridiplantae</taxon>
        <taxon>Streptophyta</taxon>
        <taxon>Embryophyta</taxon>
        <taxon>Tracheophyta</taxon>
        <taxon>Spermatophyta</taxon>
        <taxon>Magnoliopsida</taxon>
        <taxon>Ranunculales</taxon>
        <taxon>Papaveraceae</taxon>
        <taxon>Papaveroideae</taxon>
        <taxon>Macleaya</taxon>
    </lineage>
</organism>
<keyword evidence="3" id="KW-1185">Reference proteome</keyword>
<dbReference type="InParanoid" id="A0A200PVL8"/>
<sequence>MARSSIIFIGFLLVSIVLSASYMKSEALDCSFYSEEVERTSPTSSAGTINVNKRYVKKTSGHVLIGPCYDKTNCEKLCAGVVGGFQSDCIDRSPGESVCACCHHQFDHIEF</sequence>
<reference evidence="2 3" key="1">
    <citation type="journal article" date="2017" name="Mol. Plant">
        <title>The Genome of Medicinal Plant Macleaya cordata Provides New Insights into Benzylisoquinoline Alkaloids Metabolism.</title>
        <authorList>
            <person name="Liu X."/>
            <person name="Liu Y."/>
            <person name="Huang P."/>
            <person name="Ma Y."/>
            <person name="Qing Z."/>
            <person name="Tang Q."/>
            <person name="Cao H."/>
            <person name="Cheng P."/>
            <person name="Zheng Y."/>
            <person name="Yuan Z."/>
            <person name="Zhou Y."/>
            <person name="Liu J."/>
            <person name="Tang Z."/>
            <person name="Zhuo Y."/>
            <person name="Zhang Y."/>
            <person name="Yu L."/>
            <person name="Huang J."/>
            <person name="Yang P."/>
            <person name="Peng Q."/>
            <person name="Zhang J."/>
            <person name="Jiang W."/>
            <person name="Zhang Z."/>
            <person name="Lin K."/>
            <person name="Ro D.K."/>
            <person name="Chen X."/>
            <person name="Xiong X."/>
            <person name="Shang Y."/>
            <person name="Huang S."/>
            <person name="Zeng J."/>
        </authorList>
    </citation>
    <scope>NUCLEOTIDE SEQUENCE [LARGE SCALE GENOMIC DNA]</scope>
    <source>
        <strain evidence="3">cv. BLH2017</strain>
        <tissue evidence="2">Root</tissue>
    </source>
</reference>
<dbReference type="AlphaFoldDB" id="A0A200PVL8"/>
<evidence type="ECO:0000313" key="3">
    <source>
        <dbReference type="Proteomes" id="UP000195402"/>
    </source>
</evidence>
<feature type="chain" id="PRO_5012781059" description="S locus-related glycoprotein 1 binding pollen coat" evidence="1">
    <location>
        <begin position="28"/>
        <end position="111"/>
    </location>
</feature>
<feature type="signal peptide" evidence="1">
    <location>
        <begin position="1"/>
        <end position="27"/>
    </location>
</feature>
<evidence type="ECO:0008006" key="4">
    <source>
        <dbReference type="Google" id="ProtNLM"/>
    </source>
</evidence>
<comment type="caution">
    <text evidence="2">The sequence shown here is derived from an EMBL/GenBank/DDBJ whole genome shotgun (WGS) entry which is preliminary data.</text>
</comment>
<gene>
    <name evidence="2" type="ORF">BVC80_9099g53</name>
</gene>
<evidence type="ECO:0000256" key="1">
    <source>
        <dbReference type="SAM" id="SignalP"/>
    </source>
</evidence>
<accession>A0A200PVL8</accession>
<dbReference type="Proteomes" id="UP000195402">
    <property type="component" value="Unassembled WGS sequence"/>
</dbReference>
<protein>
    <recommendedName>
        <fullName evidence="4">S locus-related glycoprotein 1 binding pollen coat</fullName>
    </recommendedName>
</protein>
<evidence type="ECO:0000313" key="2">
    <source>
        <dbReference type="EMBL" id="OVA02258.1"/>
    </source>
</evidence>